<evidence type="ECO:0000256" key="1">
    <source>
        <dbReference type="ARBA" id="ARBA00004127"/>
    </source>
</evidence>
<reference evidence="9" key="1">
    <citation type="submission" date="2022-11" db="UniProtKB">
        <authorList>
            <consortium name="WormBaseParasite"/>
        </authorList>
    </citation>
    <scope>IDENTIFICATION</scope>
</reference>
<evidence type="ECO:0000256" key="3">
    <source>
        <dbReference type="ARBA" id="ARBA00022692"/>
    </source>
</evidence>
<organism evidence="8 9">
    <name type="scientific">Ditylenchus dipsaci</name>
    <dbReference type="NCBI Taxonomy" id="166011"/>
    <lineage>
        <taxon>Eukaryota</taxon>
        <taxon>Metazoa</taxon>
        <taxon>Ecdysozoa</taxon>
        <taxon>Nematoda</taxon>
        <taxon>Chromadorea</taxon>
        <taxon>Rhabditida</taxon>
        <taxon>Tylenchina</taxon>
        <taxon>Tylenchomorpha</taxon>
        <taxon>Sphaerularioidea</taxon>
        <taxon>Anguinidae</taxon>
        <taxon>Anguininae</taxon>
        <taxon>Ditylenchus</taxon>
    </lineage>
</organism>
<evidence type="ECO:0000256" key="2">
    <source>
        <dbReference type="ARBA" id="ARBA00006565"/>
    </source>
</evidence>
<feature type="transmembrane region" description="Helical" evidence="6">
    <location>
        <begin position="161"/>
        <end position="182"/>
    </location>
</feature>
<evidence type="ECO:0000313" key="8">
    <source>
        <dbReference type="Proteomes" id="UP000887574"/>
    </source>
</evidence>
<evidence type="ECO:0000313" key="9">
    <source>
        <dbReference type="WBParaSite" id="jg17222.1"/>
    </source>
</evidence>
<keyword evidence="5 6" id="KW-0472">Membrane</keyword>
<keyword evidence="8" id="KW-1185">Reference proteome</keyword>
<dbReference type="PANTHER" id="PTHR21324:SF2">
    <property type="entry name" value="EG:22E5.9 PROTEIN"/>
    <property type="match status" value="1"/>
</dbReference>
<evidence type="ECO:0000256" key="5">
    <source>
        <dbReference type="ARBA" id="ARBA00023136"/>
    </source>
</evidence>
<feature type="transmembrane region" description="Helical" evidence="6">
    <location>
        <begin position="7"/>
        <end position="33"/>
    </location>
</feature>
<comment type="similarity">
    <text evidence="2">Belongs to the DRAM/TMEM150 family.</text>
</comment>
<feature type="transmembrane region" description="Helical" evidence="6">
    <location>
        <begin position="120"/>
        <end position="140"/>
    </location>
</feature>
<dbReference type="Pfam" id="PF10277">
    <property type="entry name" value="Frag1"/>
    <property type="match status" value="1"/>
</dbReference>
<dbReference type="PANTHER" id="PTHR21324">
    <property type="entry name" value="FASTING-INDUCIBLE INTEGRAL MEMBRANE PROTEIN TM6P1-RELATED"/>
    <property type="match status" value="1"/>
</dbReference>
<feature type="transmembrane region" description="Helical" evidence="6">
    <location>
        <begin position="93"/>
        <end position="114"/>
    </location>
</feature>
<name>A0A915D8H4_9BILA</name>
<dbReference type="WBParaSite" id="jg17222.1">
    <property type="protein sequence ID" value="jg17222.1"/>
    <property type="gene ID" value="jg17222"/>
</dbReference>
<feature type="transmembrane region" description="Helical" evidence="6">
    <location>
        <begin position="53"/>
        <end position="72"/>
    </location>
</feature>
<proteinExistence type="inferred from homology"/>
<dbReference type="Proteomes" id="UP000887574">
    <property type="component" value="Unplaced"/>
</dbReference>
<feature type="domain" description="CWH43-like N-terminal" evidence="7">
    <location>
        <begin position="6"/>
        <end position="263"/>
    </location>
</feature>
<dbReference type="InterPro" id="IPR050911">
    <property type="entry name" value="DRAM/TMEM150_Autophagy_Mod"/>
</dbReference>
<protein>
    <submittedName>
        <fullName evidence="9">DNA damage-regulated autophagy modulator protein 2</fullName>
    </submittedName>
</protein>
<feature type="transmembrane region" description="Helical" evidence="6">
    <location>
        <begin position="233"/>
        <end position="255"/>
    </location>
</feature>
<comment type="subcellular location">
    <subcellularLocation>
        <location evidence="1">Endomembrane system</location>
        <topology evidence="1">Multi-pass membrane protein</topology>
    </subcellularLocation>
</comment>
<dbReference type="InterPro" id="IPR019402">
    <property type="entry name" value="CWH43_N"/>
</dbReference>
<dbReference type="GO" id="GO:0012505">
    <property type="term" value="C:endomembrane system"/>
    <property type="evidence" value="ECO:0007669"/>
    <property type="project" value="UniProtKB-SubCell"/>
</dbReference>
<evidence type="ECO:0000256" key="6">
    <source>
        <dbReference type="SAM" id="Phobius"/>
    </source>
</evidence>
<keyword evidence="4 6" id="KW-1133">Transmembrane helix</keyword>
<evidence type="ECO:0000259" key="7">
    <source>
        <dbReference type="Pfam" id="PF10277"/>
    </source>
</evidence>
<accession>A0A915D8H4</accession>
<evidence type="ECO:0000256" key="4">
    <source>
        <dbReference type="ARBA" id="ARBA00022989"/>
    </source>
</evidence>
<sequence length="362" mass="40723">MGLDKVWIVPLATFIFTISAFVISYPLAVAFNHVTPLVPYISDAGSFAPESCIFGQLLNMAALFLALTIYLRHRQIVEFYWHKLKQEGRWRRMSCLILWIGYSSAFGVSIVANFQEYNVLYIHYAGAFLAFGFGLAYAWAQTVLTYQMCPKLAEPIVYHCRLSLCIFSSVFFATTIVCGPILGAPPSPPNGLNESSDNMASFHDKRTVTNGPNNSATNSCITPYLWTKREPNYGYHVIGTTSEWLLAICFQLYILSFAIELRHAYCHAPKLRLVAFKGYGEKRRGITNTAVVKQTPVIQLFGLDTRQPETRVNDGGTSHYIVNSQILPNGVNPSYIPDLENLSVNTLNVVQIDENKQHNNYY</sequence>
<dbReference type="AlphaFoldDB" id="A0A915D8H4"/>
<keyword evidence="3 6" id="KW-0812">Transmembrane</keyword>